<dbReference type="SUPFAM" id="SSF55961">
    <property type="entry name" value="Bet v1-like"/>
    <property type="match status" value="1"/>
</dbReference>
<dbReference type="AlphaFoldDB" id="A0A6J4VEH3"/>
<dbReference type="Gene3D" id="3.30.530.20">
    <property type="match status" value="1"/>
</dbReference>
<organism evidence="1">
    <name type="scientific">uncultured Thermomicrobiales bacterium</name>
    <dbReference type="NCBI Taxonomy" id="1645740"/>
    <lineage>
        <taxon>Bacteria</taxon>
        <taxon>Pseudomonadati</taxon>
        <taxon>Thermomicrobiota</taxon>
        <taxon>Thermomicrobia</taxon>
        <taxon>Thermomicrobiales</taxon>
        <taxon>environmental samples</taxon>
    </lineage>
</organism>
<accession>A0A6J4VEH3</accession>
<dbReference type="InterPro" id="IPR019587">
    <property type="entry name" value="Polyketide_cyclase/dehydratase"/>
</dbReference>
<dbReference type="InterPro" id="IPR023393">
    <property type="entry name" value="START-like_dom_sf"/>
</dbReference>
<reference evidence="1" key="1">
    <citation type="submission" date="2020-02" db="EMBL/GenBank/DDBJ databases">
        <authorList>
            <person name="Meier V. D."/>
        </authorList>
    </citation>
    <scope>NUCLEOTIDE SEQUENCE</scope>
    <source>
        <strain evidence="1">AVDCRST_MAG88</strain>
    </source>
</reference>
<gene>
    <name evidence="1" type="ORF">AVDCRST_MAG88-2762</name>
</gene>
<evidence type="ECO:0008006" key="2">
    <source>
        <dbReference type="Google" id="ProtNLM"/>
    </source>
</evidence>
<evidence type="ECO:0000313" key="1">
    <source>
        <dbReference type="EMBL" id="CAA9575359.1"/>
    </source>
</evidence>
<protein>
    <recommendedName>
        <fullName evidence="2">SRPBCC family protein</fullName>
    </recommendedName>
</protein>
<sequence length="150" mass="16446">MAQNRIVAERSINAPAERVYRYLADYREHHPRILPPAFSDFRVEEGGVGAGTVIRFRVTAGGLVRSYYQLVAEPAPGRVLIEAGIESSEATTFTVTPDGDRCRVRIVTTWEGAGGVGGFIERLLAPRLLGPLYADELARLDRYAQEQGAA</sequence>
<dbReference type="EMBL" id="CADCWM010000670">
    <property type="protein sequence ID" value="CAA9575359.1"/>
    <property type="molecule type" value="Genomic_DNA"/>
</dbReference>
<proteinExistence type="predicted"/>
<dbReference type="Pfam" id="PF10604">
    <property type="entry name" value="Polyketide_cyc2"/>
    <property type="match status" value="1"/>
</dbReference>
<name>A0A6J4VEH3_9BACT</name>